<evidence type="ECO:0000313" key="3">
    <source>
        <dbReference type="Proteomes" id="UP001161325"/>
    </source>
</evidence>
<sequence>MIADHSDLERLTRALAGRYAVERELGRGGTVTVESRPGSGTRLYVRLPVSGGDGAPGGPAAGRTPAQEVVS</sequence>
<name>A0AA37Q5M5_9BACT</name>
<feature type="compositionally biased region" description="Low complexity" evidence="1">
    <location>
        <begin position="61"/>
        <end position="71"/>
    </location>
</feature>
<feature type="region of interest" description="Disordered" evidence="1">
    <location>
        <begin position="48"/>
        <end position="71"/>
    </location>
</feature>
<dbReference type="SUPFAM" id="SSF55874">
    <property type="entry name" value="ATPase domain of HSP90 chaperone/DNA topoisomerase II/histidine kinase"/>
    <property type="match status" value="1"/>
</dbReference>
<evidence type="ECO:0000256" key="1">
    <source>
        <dbReference type="SAM" id="MobiDB-lite"/>
    </source>
</evidence>
<feature type="compositionally biased region" description="Gly residues" evidence="1">
    <location>
        <begin position="51"/>
        <end position="60"/>
    </location>
</feature>
<dbReference type="InterPro" id="IPR036890">
    <property type="entry name" value="HATPase_C_sf"/>
</dbReference>
<dbReference type="EMBL" id="BRXS01000002">
    <property type="protein sequence ID" value="GLC25102.1"/>
    <property type="molecule type" value="Genomic_DNA"/>
</dbReference>
<reference evidence="2" key="1">
    <citation type="submission" date="2022-08" db="EMBL/GenBank/DDBJ databases">
        <title>Draft genome sequencing of Roseisolibacter agri AW1220.</title>
        <authorList>
            <person name="Tobiishi Y."/>
            <person name="Tonouchi A."/>
        </authorList>
    </citation>
    <scope>NUCLEOTIDE SEQUENCE</scope>
    <source>
        <strain evidence="2">AW1220</strain>
    </source>
</reference>
<protein>
    <submittedName>
        <fullName evidence="2">Uncharacterized protein</fullName>
    </submittedName>
</protein>
<dbReference type="RefSeq" id="WP_284349543.1">
    <property type="nucleotide sequence ID" value="NZ_BRXS01000002.1"/>
</dbReference>
<dbReference type="Proteomes" id="UP001161325">
    <property type="component" value="Unassembled WGS sequence"/>
</dbReference>
<keyword evidence="3" id="KW-1185">Reference proteome</keyword>
<evidence type="ECO:0000313" key="2">
    <source>
        <dbReference type="EMBL" id="GLC25102.1"/>
    </source>
</evidence>
<gene>
    <name evidence="2" type="ORF">rosag_16150</name>
</gene>
<organism evidence="2 3">
    <name type="scientific">Roseisolibacter agri</name>
    <dbReference type="NCBI Taxonomy" id="2014610"/>
    <lineage>
        <taxon>Bacteria</taxon>
        <taxon>Pseudomonadati</taxon>
        <taxon>Gemmatimonadota</taxon>
        <taxon>Gemmatimonadia</taxon>
        <taxon>Gemmatimonadales</taxon>
        <taxon>Gemmatimonadaceae</taxon>
        <taxon>Roseisolibacter</taxon>
    </lineage>
</organism>
<accession>A0AA37Q5M5</accession>
<comment type="caution">
    <text evidence="2">The sequence shown here is derived from an EMBL/GenBank/DDBJ whole genome shotgun (WGS) entry which is preliminary data.</text>
</comment>
<proteinExistence type="predicted"/>
<dbReference type="AlphaFoldDB" id="A0AA37Q5M5"/>